<dbReference type="PANTHER" id="PTHR24388:SF54">
    <property type="entry name" value="PROTEIN ESCARGOT"/>
    <property type="match status" value="1"/>
</dbReference>
<comment type="subcellular location">
    <subcellularLocation>
        <location evidence="1">Nucleus</location>
    </subcellularLocation>
</comment>
<accession>G7YWJ2</accession>
<dbReference type="GO" id="GO:0000981">
    <property type="term" value="F:DNA-binding transcription factor activity, RNA polymerase II-specific"/>
    <property type="evidence" value="ECO:0007669"/>
    <property type="project" value="TreeGrafter"/>
</dbReference>
<keyword evidence="8" id="KW-0804">Transcription</keyword>
<evidence type="ECO:0000256" key="3">
    <source>
        <dbReference type="ARBA" id="ARBA00022737"/>
    </source>
</evidence>
<dbReference type="AlphaFoldDB" id="G7YWJ2"/>
<evidence type="ECO:0000256" key="9">
    <source>
        <dbReference type="ARBA" id="ARBA00023242"/>
    </source>
</evidence>
<evidence type="ECO:0000313" key="12">
    <source>
        <dbReference type="EMBL" id="GAA57322.1"/>
    </source>
</evidence>
<dbReference type="PROSITE" id="PS00028">
    <property type="entry name" value="ZINC_FINGER_C2H2_1"/>
    <property type="match status" value="5"/>
</dbReference>
<dbReference type="InterPro" id="IPR013087">
    <property type="entry name" value="Znf_C2H2_type"/>
</dbReference>
<keyword evidence="7" id="KW-0238">DNA-binding</keyword>
<proteinExistence type="predicted"/>
<dbReference type="InterPro" id="IPR050527">
    <property type="entry name" value="Snail/Krueppel_Znf"/>
</dbReference>
<dbReference type="SUPFAM" id="SSF57667">
    <property type="entry name" value="beta-beta-alpha zinc fingers"/>
    <property type="match status" value="3"/>
</dbReference>
<evidence type="ECO:0000256" key="4">
    <source>
        <dbReference type="ARBA" id="ARBA00022771"/>
    </source>
</evidence>
<keyword evidence="9" id="KW-0539">Nucleus</keyword>
<keyword evidence="4 10" id="KW-0863">Zinc-finger</keyword>
<evidence type="ECO:0000256" key="6">
    <source>
        <dbReference type="ARBA" id="ARBA00023015"/>
    </source>
</evidence>
<dbReference type="InterPro" id="IPR041697">
    <property type="entry name" value="Znf-C2H2_11"/>
</dbReference>
<reference evidence="12" key="1">
    <citation type="journal article" date="2011" name="Genome Biol.">
        <title>The draft genome of the carcinogenic human liver fluke Clonorchis sinensis.</title>
        <authorList>
            <person name="Wang X."/>
            <person name="Chen W."/>
            <person name="Huang Y."/>
            <person name="Sun J."/>
            <person name="Men J."/>
            <person name="Liu H."/>
            <person name="Luo F."/>
            <person name="Guo L."/>
            <person name="Lv X."/>
            <person name="Deng C."/>
            <person name="Zhou C."/>
            <person name="Fan Y."/>
            <person name="Li X."/>
            <person name="Huang L."/>
            <person name="Hu Y."/>
            <person name="Liang C."/>
            <person name="Hu X."/>
            <person name="Xu J."/>
            <person name="Yu X."/>
        </authorList>
    </citation>
    <scope>NUCLEOTIDE SEQUENCE [LARGE SCALE GENOMIC DNA]</scope>
    <source>
        <strain evidence="12">Henan</strain>
    </source>
</reference>
<gene>
    <name evidence="12" type="ORF">CLF_112529</name>
</gene>
<dbReference type="EMBL" id="DF144660">
    <property type="protein sequence ID" value="GAA57322.1"/>
    <property type="molecule type" value="Genomic_DNA"/>
</dbReference>
<dbReference type="PANTHER" id="PTHR24388">
    <property type="entry name" value="ZINC FINGER PROTEIN"/>
    <property type="match status" value="1"/>
</dbReference>
<feature type="domain" description="C2H2-type" evidence="11">
    <location>
        <begin position="145"/>
        <end position="173"/>
    </location>
</feature>
<dbReference type="PROSITE" id="PS50157">
    <property type="entry name" value="ZINC_FINGER_C2H2_2"/>
    <property type="match status" value="5"/>
</dbReference>
<keyword evidence="2" id="KW-0479">Metal-binding</keyword>
<keyword evidence="6" id="KW-0805">Transcription regulation</keyword>
<dbReference type="GO" id="GO:0008270">
    <property type="term" value="F:zinc ion binding"/>
    <property type="evidence" value="ECO:0007669"/>
    <property type="project" value="UniProtKB-KW"/>
</dbReference>
<protein>
    <submittedName>
        <fullName evidence="12">Zinc finger protein 383</fullName>
    </submittedName>
</protein>
<reference key="2">
    <citation type="submission" date="2011-10" db="EMBL/GenBank/DDBJ databases">
        <title>The genome and transcriptome sequence of Clonorchis sinensis provide insights into the carcinogenic liver fluke.</title>
        <authorList>
            <person name="Wang X."/>
            <person name="Huang Y."/>
            <person name="Chen W."/>
            <person name="Liu H."/>
            <person name="Guo L."/>
            <person name="Chen Y."/>
            <person name="Luo F."/>
            <person name="Zhou W."/>
            <person name="Sun J."/>
            <person name="Mao Q."/>
            <person name="Liang P."/>
            <person name="Zhou C."/>
            <person name="Tian Y."/>
            <person name="Men J."/>
            <person name="Lv X."/>
            <person name="Huang L."/>
            <person name="Zhou J."/>
            <person name="Hu Y."/>
            <person name="Li R."/>
            <person name="Zhang F."/>
            <person name="Lei H."/>
            <person name="Li X."/>
            <person name="Hu X."/>
            <person name="Liang C."/>
            <person name="Xu J."/>
            <person name="Wu Z."/>
            <person name="Yu X."/>
        </authorList>
    </citation>
    <scope>NUCLEOTIDE SEQUENCE</scope>
    <source>
        <strain>Henan</strain>
    </source>
</reference>
<feature type="domain" description="C2H2-type" evidence="11">
    <location>
        <begin position="70"/>
        <end position="98"/>
    </location>
</feature>
<sequence>MSFFTSCFPTAYLHWTQLTGGTEDECSSADRPDESTKQTDQEVGHQCSACGKSFPSLSAAKRHQKVHANFHCGVCGNSFFNELGLKKHVRRTHASGPNMPLKTSSKRVQESEEKGNPCPECEKCFSTWKNLFQHQRSVHRETTRQQCEECGAFFCRKWSLDRHMRSVHGTENNHICLKCGATFSCLNGLKKHVGIMHNLDPTDKNS</sequence>
<feature type="domain" description="C2H2-type" evidence="11">
    <location>
        <begin position="45"/>
        <end position="69"/>
    </location>
</feature>
<dbReference type="Gene3D" id="3.30.160.60">
    <property type="entry name" value="Classic Zinc Finger"/>
    <property type="match status" value="3"/>
</dbReference>
<dbReference type="GO" id="GO:0005634">
    <property type="term" value="C:nucleus"/>
    <property type="evidence" value="ECO:0007669"/>
    <property type="project" value="UniProtKB-SubCell"/>
</dbReference>
<dbReference type="Pfam" id="PF00096">
    <property type="entry name" value="zf-C2H2"/>
    <property type="match status" value="2"/>
</dbReference>
<evidence type="ECO:0000256" key="7">
    <source>
        <dbReference type="ARBA" id="ARBA00023125"/>
    </source>
</evidence>
<keyword evidence="13" id="KW-1185">Reference proteome</keyword>
<evidence type="ECO:0000256" key="8">
    <source>
        <dbReference type="ARBA" id="ARBA00023163"/>
    </source>
</evidence>
<dbReference type="Proteomes" id="UP000008909">
    <property type="component" value="Unassembled WGS sequence"/>
</dbReference>
<evidence type="ECO:0000256" key="5">
    <source>
        <dbReference type="ARBA" id="ARBA00022833"/>
    </source>
</evidence>
<evidence type="ECO:0000256" key="10">
    <source>
        <dbReference type="PROSITE-ProRule" id="PRU00042"/>
    </source>
</evidence>
<feature type="domain" description="C2H2-type" evidence="11">
    <location>
        <begin position="116"/>
        <end position="144"/>
    </location>
</feature>
<feature type="domain" description="C2H2-type" evidence="11">
    <location>
        <begin position="174"/>
        <end position="202"/>
    </location>
</feature>
<evidence type="ECO:0000259" key="11">
    <source>
        <dbReference type="PROSITE" id="PS50157"/>
    </source>
</evidence>
<evidence type="ECO:0000256" key="1">
    <source>
        <dbReference type="ARBA" id="ARBA00004123"/>
    </source>
</evidence>
<dbReference type="InterPro" id="IPR036236">
    <property type="entry name" value="Znf_C2H2_sf"/>
</dbReference>
<evidence type="ECO:0000256" key="2">
    <source>
        <dbReference type="ARBA" id="ARBA00022723"/>
    </source>
</evidence>
<dbReference type="Pfam" id="PF16622">
    <property type="entry name" value="zf-C2H2_11"/>
    <property type="match status" value="1"/>
</dbReference>
<organism evidence="12 13">
    <name type="scientific">Clonorchis sinensis</name>
    <name type="common">Chinese liver fluke</name>
    <dbReference type="NCBI Taxonomy" id="79923"/>
    <lineage>
        <taxon>Eukaryota</taxon>
        <taxon>Metazoa</taxon>
        <taxon>Spiralia</taxon>
        <taxon>Lophotrochozoa</taxon>
        <taxon>Platyhelminthes</taxon>
        <taxon>Trematoda</taxon>
        <taxon>Digenea</taxon>
        <taxon>Opisthorchiida</taxon>
        <taxon>Opisthorchiata</taxon>
        <taxon>Opisthorchiidae</taxon>
        <taxon>Clonorchis</taxon>
    </lineage>
</organism>
<evidence type="ECO:0000313" key="13">
    <source>
        <dbReference type="Proteomes" id="UP000008909"/>
    </source>
</evidence>
<dbReference type="GO" id="GO:0000978">
    <property type="term" value="F:RNA polymerase II cis-regulatory region sequence-specific DNA binding"/>
    <property type="evidence" value="ECO:0007669"/>
    <property type="project" value="TreeGrafter"/>
</dbReference>
<keyword evidence="3" id="KW-0677">Repeat</keyword>
<keyword evidence="5" id="KW-0862">Zinc</keyword>
<dbReference type="SMART" id="SM00355">
    <property type="entry name" value="ZnF_C2H2"/>
    <property type="match status" value="5"/>
</dbReference>
<name>G7YWJ2_CLOSI</name>